<dbReference type="PRINTS" id="PR01438">
    <property type="entry name" value="UNVRSLSTRESS"/>
</dbReference>
<dbReference type="InterPro" id="IPR006016">
    <property type="entry name" value="UspA"/>
</dbReference>
<dbReference type="OrthoDB" id="3207805at2"/>
<dbReference type="AlphaFoldDB" id="A0A1S1PEX1"/>
<gene>
    <name evidence="3" type="ORF">BBK14_29165</name>
</gene>
<protein>
    <submittedName>
        <fullName evidence="3">Universal stress protein UspA</fullName>
    </submittedName>
</protein>
<dbReference type="PANTHER" id="PTHR46553">
    <property type="entry name" value="ADENINE NUCLEOTIDE ALPHA HYDROLASES-LIKE SUPERFAMILY PROTEIN"/>
    <property type="match status" value="1"/>
</dbReference>
<dbReference type="EMBL" id="MAXA01000278">
    <property type="protein sequence ID" value="OHV19689.1"/>
    <property type="molecule type" value="Genomic_DNA"/>
</dbReference>
<dbReference type="SUPFAM" id="SSF52402">
    <property type="entry name" value="Adenine nucleotide alpha hydrolases-like"/>
    <property type="match status" value="2"/>
</dbReference>
<evidence type="ECO:0000256" key="1">
    <source>
        <dbReference type="ARBA" id="ARBA00008791"/>
    </source>
</evidence>
<reference evidence="4" key="1">
    <citation type="submission" date="2016-07" db="EMBL/GenBank/DDBJ databases">
        <title>Frankia sp. NRRL B-16219 Genome sequencing.</title>
        <authorList>
            <person name="Ghodhbane-Gtari F."/>
            <person name="Swanson E."/>
            <person name="Gueddou A."/>
            <person name="Louati M."/>
            <person name="Nouioui I."/>
            <person name="Hezbri K."/>
            <person name="Abebe-Akele F."/>
            <person name="Simpson S."/>
            <person name="Morris K."/>
            <person name="Thomas K."/>
            <person name="Gtari M."/>
            <person name="Tisa L.S."/>
        </authorList>
    </citation>
    <scope>NUCLEOTIDE SEQUENCE [LARGE SCALE GENOMIC DNA]</scope>
    <source>
        <strain evidence="4">NRRL B-16219</strain>
    </source>
</reference>
<organism evidence="3 4">
    <name type="scientific">Parafrankia soli</name>
    <dbReference type="NCBI Taxonomy" id="2599596"/>
    <lineage>
        <taxon>Bacteria</taxon>
        <taxon>Bacillati</taxon>
        <taxon>Actinomycetota</taxon>
        <taxon>Actinomycetes</taxon>
        <taxon>Frankiales</taxon>
        <taxon>Frankiaceae</taxon>
        <taxon>Parafrankia</taxon>
    </lineage>
</organism>
<dbReference type="PANTHER" id="PTHR46553:SF3">
    <property type="entry name" value="ADENINE NUCLEOTIDE ALPHA HYDROLASES-LIKE SUPERFAMILY PROTEIN"/>
    <property type="match status" value="1"/>
</dbReference>
<accession>A0A1S1PEX1</accession>
<dbReference type="RefSeq" id="WP_071067074.1">
    <property type="nucleotide sequence ID" value="NZ_MAXA01000278.1"/>
</dbReference>
<dbReference type="Proteomes" id="UP000179769">
    <property type="component" value="Unassembled WGS sequence"/>
</dbReference>
<sequence length="297" mass="30483">MAGIVVGVDGSADAEEALRWAMAQARRQDSPLTVMLAWDPKHCPPAVSSATATAGAEKAGAGTAGEHETEAAAYHVLQTAIGRAAKLSRPTAMVEKVERRDAAEALLDASAEAEMLVVGLHGANRKHRLLAGSVTDVCLHRARSTVVVVRAGHLRPTGPVVVGVDGSAASVAAVRVAAAQARSRETSLRVVHSWFPAAPLYPGAYAGLDVPTLEKSAQALLDDCVARAQVENTGLRVERVLVEDAAAPGLLRVSTDASLLVVGSRGHGGFAGLLLGSVSHQCVHHAGCPVAVVRAAG</sequence>
<proteinExistence type="inferred from homology"/>
<dbReference type="InterPro" id="IPR006015">
    <property type="entry name" value="Universal_stress_UspA"/>
</dbReference>
<keyword evidence="4" id="KW-1185">Reference proteome</keyword>
<dbReference type="InterPro" id="IPR014729">
    <property type="entry name" value="Rossmann-like_a/b/a_fold"/>
</dbReference>
<evidence type="ECO:0000259" key="2">
    <source>
        <dbReference type="Pfam" id="PF00582"/>
    </source>
</evidence>
<evidence type="ECO:0000313" key="3">
    <source>
        <dbReference type="EMBL" id="OHV19689.1"/>
    </source>
</evidence>
<evidence type="ECO:0000313" key="4">
    <source>
        <dbReference type="Proteomes" id="UP000179769"/>
    </source>
</evidence>
<name>A0A1S1PEX1_9ACTN</name>
<feature type="domain" description="UspA" evidence="2">
    <location>
        <begin position="4"/>
        <end position="150"/>
    </location>
</feature>
<dbReference type="Pfam" id="PF00582">
    <property type="entry name" value="Usp"/>
    <property type="match status" value="2"/>
</dbReference>
<dbReference type="Gene3D" id="3.40.50.620">
    <property type="entry name" value="HUPs"/>
    <property type="match status" value="2"/>
</dbReference>
<feature type="domain" description="UspA" evidence="2">
    <location>
        <begin position="159"/>
        <end position="294"/>
    </location>
</feature>
<comment type="caution">
    <text evidence="3">The sequence shown here is derived from an EMBL/GenBank/DDBJ whole genome shotgun (WGS) entry which is preliminary data.</text>
</comment>
<comment type="similarity">
    <text evidence="1">Belongs to the universal stress protein A family.</text>
</comment>